<organism evidence="1 2">
    <name type="scientific">Cichorium intybus</name>
    <name type="common">Chicory</name>
    <dbReference type="NCBI Taxonomy" id="13427"/>
    <lineage>
        <taxon>Eukaryota</taxon>
        <taxon>Viridiplantae</taxon>
        <taxon>Streptophyta</taxon>
        <taxon>Embryophyta</taxon>
        <taxon>Tracheophyta</taxon>
        <taxon>Spermatophyta</taxon>
        <taxon>Magnoliopsida</taxon>
        <taxon>eudicotyledons</taxon>
        <taxon>Gunneridae</taxon>
        <taxon>Pentapetalae</taxon>
        <taxon>asterids</taxon>
        <taxon>campanulids</taxon>
        <taxon>Asterales</taxon>
        <taxon>Asteraceae</taxon>
        <taxon>Cichorioideae</taxon>
        <taxon>Cichorieae</taxon>
        <taxon>Cichoriinae</taxon>
        <taxon>Cichorium</taxon>
    </lineage>
</organism>
<gene>
    <name evidence="1" type="ORF">L2E82_17408</name>
</gene>
<dbReference type="EMBL" id="CM042011">
    <property type="protein sequence ID" value="KAI3767313.1"/>
    <property type="molecule type" value="Genomic_DNA"/>
</dbReference>
<evidence type="ECO:0000313" key="2">
    <source>
        <dbReference type="Proteomes" id="UP001055811"/>
    </source>
</evidence>
<proteinExistence type="predicted"/>
<keyword evidence="2" id="KW-1185">Reference proteome</keyword>
<reference evidence="2" key="1">
    <citation type="journal article" date="2022" name="Mol. Ecol. Resour.">
        <title>The genomes of chicory, endive, great burdock and yacon provide insights into Asteraceae palaeo-polyploidization history and plant inulin production.</title>
        <authorList>
            <person name="Fan W."/>
            <person name="Wang S."/>
            <person name="Wang H."/>
            <person name="Wang A."/>
            <person name="Jiang F."/>
            <person name="Liu H."/>
            <person name="Zhao H."/>
            <person name="Xu D."/>
            <person name="Zhang Y."/>
        </authorList>
    </citation>
    <scope>NUCLEOTIDE SEQUENCE [LARGE SCALE GENOMIC DNA]</scope>
    <source>
        <strain evidence="2">cv. Punajuju</strain>
    </source>
</reference>
<comment type="caution">
    <text evidence="1">The sequence shown here is derived from an EMBL/GenBank/DDBJ whole genome shotgun (WGS) entry which is preliminary data.</text>
</comment>
<evidence type="ECO:0000313" key="1">
    <source>
        <dbReference type="EMBL" id="KAI3767313.1"/>
    </source>
</evidence>
<dbReference type="Proteomes" id="UP001055811">
    <property type="component" value="Linkage Group LG03"/>
</dbReference>
<sequence length="121" mass="13248">MKPSGDIGSEPQLRTDQPISKVVIGPKRMGQHDLNARPKSTSGESRTWVNPARDNHSPVESSPSINQANSQSSAANEDSMKSVQEIEAMMELGEKLGFKLDGKKEQVSRMNKKRGANSRSQ</sequence>
<accession>A0ACB9F937</accession>
<name>A0ACB9F937_CICIN</name>
<protein>
    <submittedName>
        <fullName evidence="1">Uncharacterized protein</fullName>
    </submittedName>
</protein>
<reference evidence="1 2" key="2">
    <citation type="journal article" date="2022" name="Mol. Ecol. Resour.">
        <title>The genomes of chicory, endive, great burdock and yacon provide insights into Asteraceae paleo-polyploidization history and plant inulin production.</title>
        <authorList>
            <person name="Fan W."/>
            <person name="Wang S."/>
            <person name="Wang H."/>
            <person name="Wang A."/>
            <person name="Jiang F."/>
            <person name="Liu H."/>
            <person name="Zhao H."/>
            <person name="Xu D."/>
            <person name="Zhang Y."/>
        </authorList>
    </citation>
    <scope>NUCLEOTIDE SEQUENCE [LARGE SCALE GENOMIC DNA]</scope>
    <source>
        <strain evidence="2">cv. Punajuju</strain>
        <tissue evidence="1">Leaves</tissue>
    </source>
</reference>